<dbReference type="CDD" id="cd01883">
    <property type="entry name" value="EF1_alpha"/>
    <property type="match status" value="1"/>
</dbReference>
<evidence type="ECO:0000313" key="8">
    <source>
        <dbReference type="Proteomes" id="UP001301350"/>
    </source>
</evidence>
<gene>
    <name evidence="7" type="ORF">CDCA_CDCA20G4847</name>
</gene>
<evidence type="ECO:0000313" key="7">
    <source>
        <dbReference type="EMBL" id="KAK4538822.1"/>
    </source>
</evidence>
<dbReference type="SUPFAM" id="SSF50465">
    <property type="entry name" value="EF-Tu/eEF-1alpha/eIF2-gamma C-terminal domain"/>
    <property type="match status" value="1"/>
</dbReference>
<dbReference type="GO" id="GO:0005525">
    <property type="term" value="F:GTP binding"/>
    <property type="evidence" value="ECO:0007669"/>
    <property type="project" value="UniProtKB-KW"/>
</dbReference>
<dbReference type="SUPFAM" id="SSF52540">
    <property type="entry name" value="P-loop containing nucleoside triphosphate hydrolases"/>
    <property type="match status" value="1"/>
</dbReference>
<feature type="domain" description="Tr-type G" evidence="6">
    <location>
        <begin position="35"/>
        <end position="262"/>
    </location>
</feature>
<dbReference type="PANTHER" id="PTHR23115">
    <property type="entry name" value="TRANSLATION FACTOR"/>
    <property type="match status" value="1"/>
</dbReference>
<dbReference type="GO" id="GO:0005737">
    <property type="term" value="C:cytoplasm"/>
    <property type="evidence" value="ECO:0007669"/>
    <property type="project" value="UniProtKB-SubCell"/>
</dbReference>
<evidence type="ECO:0000256" key="3">
    <source>
        <dbReference type="ARBA" id="ARBA00022490"/>
    </source>
</evidence>
<dbReference type="FunFam" id="3.40.50.300:FF:001202">
    <property type="entry name" value="Translation elongation factor EF-1 subunit alpha"/>
    <property type="match status" value="1"/>
</dbReference>
<evidence type="ECO:0000256" key="2">
    <source>
        <dbReference type="ARBA" id="ARBA00007249"/>
    </source>
</evidence>
<name>A0AAV9J2Q4_CYACA</name>
<dbReference type="Pfam" id="PF00009">
    <property type="entry name" value="GTP_EFTU"/>
    <property type="match status" value="1"/>
</dbReference>
<comment type="caution">
    <text evidence="7">The sequence shown here is derived from an EMBL/GenBank/DDBJ whole genome shotgun (WGS) entry which is preliminary data.</text>
</comment>
<dbReference type="SUPFAM" id="SSF50447">
    <property type="entry name" value="Translation proteins"/>
    <property type="match status" value="1"/>
</dbReference>
<organism evidence="7 8">
    <name type="scientific">Cyanidium caldarium</name>
    <name type="common">Red alga</name>
    <dbReference type="NCBI Taxonomy" id="2771"/>
    <lineage>
        <taxon>Eukaryota</taxon>
        <taxon>Rhodophyta</taxon>
        <taxon>Bangiophyceae</taxon>
        <taxon>Cyanidiales</taxon>
        <taxon>Cyanidiaceae</taxon>
        <taxon>Cyanidium</taxon>
    </lineage>
</organism>
<dbReference type="Pfam" id="PF03144">
    <property type="entry name" value="GTP_EFTU_D2"/>
    <property type="match status" value="1"/>
</dbReference>
<keyword evidence="3" id="KW-0963">Cytoplasm</keyword>
<dbReference type="Proteomes" id="UP001301350">
    <property type="component" value="Unassembled WGS sequence"/>
</dbReference>
<dbReference type="InterPro" id="IPR054696">
    <property type="entry name" value="GTP-eEF1A_C"/>
</dbReference>
<dbReference type="InterPro" id="IPR027417">
    <property type="entry name" value="P-loop_NTPase"/>
</dbReference>
<protein>
    <recommendedName>
        <fullName evidence="6">Tr-type G domain-containing protein</fullName>
    </recommendedName>
</protein>
<evidence type="ECO:0000256" key="1">
    <source>
        <dbReference type="ARBA" id="ARBA00004496"/>
    </source>
</evidence>
<keyword evidence="4" id="KW-0547">Nucleotide-binding</keyword>
<dbReference type="InterPro" id="IPR009001">
    <property type="entry name" value="Transl_elong_EF1A/Init_IF2_C"/>
</dbReference>
<dbReference type="CDD" id="cd03704">
    <property type="entry name" value="eRF3_C_III"/>
    <property type="match status" value="1"/>
</dbReference>
<dbReference type="InterPro" id="IPR000795">
    <property type="entry name" value="T_Tr_GTP-bd_dom"/>
</dbReference>
<dbReference type="AlphaFoldDB" id="A0AAV9J2Q4"/>
<dbReference type="EMBL" id="JANCYW010000020">
    <property type="protein sequence ID" value="KAK4538822.1"/>
    <property type="molecule type" value="Genomic_DNA"/>
</dbReference>
<evidence type="ECO:0000259" key="6">
    <source>
        <dbReference type="PROSITE" id="PS51722"/>
    </source>
</evidence>
<dbReference type="InterPro" id="IPR050100">
    <property type="entry name" value="TRAFAC_GTPase_members"/>
</dbReference>
<evidence type="ECO:0000256" key="5">
    <source>
        <dbReference type="ARBA" id="ARBA00023134"/>
    </source>
</evidence>
<dbReference type="PRINTS" id="PR00315">
    <property type="entry name" value="ELONGATNFCT"/>
</dbReference>
<comment type="similarity">
    <text evidence="2">Belongs to the TRAFAC class translation factor GTPase superfamily. Classic translation factor GTPase family. EF-Tu/EF-1A subfamily.</text>
</comment>
<dbReference type="InterPro" id="IPR009000">
    <property type="entry name" value="Transl_B-barrel_sf"/>
</dbReference>
<comment type="subcellular location">
    <subcellularLocation>
        <location evidence="1">Cytoplasm</location>
    </subcellularLocation>
</comment>
<dbReference type="GO" id="GO:0003924">
    <property type="term" value="F:GTPase activity"/>
    <property type="evidence" value="ECO:0007669"/>
    <property type="project" value="InterPro"/>
</dbReference>
<accession>A0AAV9J2Q4</accession>
<dbReference type="Pfam" id="PF22594">
    <property type="entry name" value="GTP-eEF1A_C"/>
    <property type="match status" value="1"/>
</dbReference>
<sequence>MEAVEKDGVVQAAEQAVRKMQLSTDSEGEGDAAKRHHVNIVFIGHVDAGKSTLCGHLLYLTGNVDDRTMEKYEREAKSKGRDTWKYAWAMDLTEQERSKGKTTEYGVATFHTRHKHVTIIDAPGHKSYVPSMISGAGQADVGILVISARKGEFEAGFERGGQTREHAMLAKTAGVRQLIVAVNKMDEPTVQWSEERYREICGKLAPFLKQVGFRANDIVWVPVSGYTGANLRERIDAAQCPWYRGESLLELLDGLQLPPRPVDAPLRMTVVDKYKEMGVCMLGRIESGTLRNGDRLLLMPPRTPITVTGVWNDAEEVSAAGPGDSVKLTVKGVEEDDIHAGFVLCAESAPVEPTTEFDAQVMLLEHRSILTAGYRCVAHIQAASEEVVFERLLAEMDKRTGQIAKRYPKFVRPGSTFIARLSVSQPVCVMPFKAFAPLGRFMLRDEGTTIGAGVVLKVRHSASKVSSEGSG</sequence>
<dbReference type="InterPro" id="IPR004161">
    <property type="entry name" value="EFTu-like_2"/>
</dbReference>
<dbReference type="PROSITE" id="PS51722">
    <property type="entry name" value="G_TR_2"/>
    <property type="match status" value="1"/>
</dbReference>
<dbReference type="Gene3D" id="2.40.30.10">
    <property type="entry name" value="Translation factors"/>
    <property type="match status" value="2"/>
</dbReference>
<reference evidence="7 8" key="1">
    <citation type="submission" date="2022-07" db="EMBL/GenBank/DDBJ databases">
        <title>Genome-wide signatures of adaptation to extreme environments.</title>
        <authorList>
            <person name="Cho C.H."/>
            <person name="Yoon H.S."/>
        </authorList>
    </citation>
    <scope>NUCLEOTIDE SEQUENCE [LARGE SCALE GENOMIC DNA]</scope>
    <source>
        <strain evidence="7 8">DBV 063 E5</strain>
    </source>
</reference>
<dbReference type="Gene3D" id="3.40.50.300">
    <property type="entry name" value="P-loop containing nucleotide triphosphate hydrolases"/>
    <property type="match status" value="1"/>
</dbReference>
<keyword evidence="8" id="KW-1185">Reference proteome</keyword>
<dbReference type="CDD" id="cd04089">
    <property type="entry name" value="eRF3_II"/>
    <property type="match status" value="1"/>
</dbReference>
<keyword evidence="5" id="KW-0342">GTP-binding</keyword>
<evidence type="ECO:0000256" key="4">
    <source>
        <dbReference type="ARBA" id="ARBA00022741"/>
    </source>
</evidence>
<proteinExistence type="inferred from homology"/>
<dbReference type="FunFam" id="2.40.30.10:FF:000020">
    <property type="entry name" value="Translation elongation factor EF-1"/>
    <property type="match status" value="1"/>
</dbReference>